<dbReference type="AlphaFoldDB" id="A0AAV1TYF8"/>
<feature type="region of interest" description="Disordered" evidence="1">
    <location>
        <begin position="1"/>
        <end position="100"/>
    </location>
</feature>
<feature type="compositionally biased region" description="Basic and acidic residues" evidence="1">
    <location>
        <begin position="1"/>
        <end position="10"/>
    </location>
</feature>
<feature type="compositionally biased region" description="Basic and acidic residues" evidence="1">
    <location>
        <begin position="83"/>
        <end position="92"/>
    </location>
</feature>
<proteinExistence type="predicted"/>
<comment type="caution">
    <text evidence="2">The sequence shown here is derived from an EMBL/GenBank/DDBJ whole genome shotgun (WGS) entry which is preliminary data.</text>
</comment>
<gene>
    <name evidence="2" type="ORF">PM001_LOCUS11385</name>
</gene>
<organism evidence="2 3">
    <name type="scientific">Peronospora matthiolae</name>
    <dbReference type="NCBI Taxonomy" id="2874970"/>
    <lineage>
        <taxon>Eukaryota</taxon>
        <taxon>Sar</taxon>
        <taxon>Stramenopiles</taxon>
        <taxon>Oomycota</taxon>
        <taxon>Peronosporomycetes</taxon>
        <taxon>Peronosporales</taxon>
        <taxon>Peronosporaceae</taxon>
        <taxon>Peronospora</taxon>
    </lineage>
</organism>
<feature type="compositionally biased region" description="Basic and acidic residues" evidence="1">
    <location>
        <begin position="66"/>
        <end position="75"/>
    </location>
</feature>
<evidence type="ECO:0000313" key="3">
    <source>
        <dbReference type="Proteomes" id="UP001162060"/>
    </source>
</evidence>
<evidence type="ECO:0000313" key="2">
    <source>
        <dbReference type="EMBL" id="CAK7926235.1"/>
    </source>
</evidence>
<accession>A0AAV1TYF8</accession>
<protein>
    <submittedName>
        <fullName evidence="2">Uncharacterized protein</fullName>
    </submittedName>
</protein>
<sequence length="100" mass="11031">MVQEDHEARPRVRCNPDASQKEIHRRQPNNFGHGDDEETQEIQHKQLQASSRAGLTSRSKHCLSTDQREAAEKAAAEALAQDKGGETMKAEAKPTGPLTS</sequence>
<evidence type="ECO:0000256" key="1">
    <source>
        <dbReference type="SAM" id="MobiDB-lite"/>
    </source>
</evidence>
<reference evidence="2" key="1">
    <citation type="submission" date="2024-01" db="EMBL/GenBank/DDBJ databases">
        <authorList>
            <person name="Webb A."/>
        </authorList>
    </citation>
    <scope>NUCLEOTIDE SEQUENCE</scope>
    <source>
        <strain evidence="2">Pm1</strain>
    </source>
</reference>
<name>A0AAV1TYF8_9STRA</name>
<feature type="compositionally biased region" description="Polar residues" evidence="1">
    <location>
        <begin position="45"/>
        <end position="65"/>
    </location>
</feature>
<dbReference type="EMBL" id="CAKLBY020000097">
    <property type="protein sequence ID" value="CAK7926235.1"/>
    <property type="molecule type" value="Genomic_DNA"/>
</dbReference>
<dbReference type="Proteomes" id="UP001162060">
    <property type="component" value="Unassembled WGS sequence"/>
</dbReference>